<evidence type="ECO:0000313" key="4">
    <source>
        <dbReference type="Proteomes" id="UP001500305"/>
    </source>
</evidence>
<comment type="caution">
    <text evidence="3">The sequence shown here is derived from an EMBL/GenBank/DDBJ whole genome shotgun (WGS) entry which is preliminary data.</text>
</comment>
<dbReference type="InterPro" id="IPR001031">
    <property type="entry name" value="Thioesterase"/>
</dbReference>
<evidence type="ECO:0000259" key="2">
    <source>
        <dbReference type="Pfam" id="PF00975"/>
    </source>
</evidence>
<name>A0ABP5RR25_9ACTN</name>
<evidence type="ECO:0000256" key="1">
    <source>
        <dbReference type="ARBA" id="ARBA00007169"/>
    </source>
</evidence>
<dbReference type="EMBL" id="BAAATR010000035">
    <property type="protein sequence ID" value="GAA2267683.1"/>
    <property type="molecule type" value="Genomic_DNA"/>
</dbReference>
<dbReference type="SUPFAM" id="SSF53474">
    <property type="entry name" value="alpha/beta-Hydrolases"/>
    <property type="match status" value="1"/>
</dbReference>
<gene>
    <name evidence="3" type="ORF">GCM10010430_61080</name>
</gene>
<feature type="domain" description="Thioesterase" evidence="2">
    <location>
        <begin position="18"/>
        <end position="237"/>
    </location>
</feature>
<dbReference type="InterPro" id="IPR029058">
    <property type="entry name" value="AB_hydrolase_fold"/>
</dbReference>
<dbReference type="InterPro" id="IPR012223">
    <property type="entry name" value="TEII"/>
</dbReference>
<dbReference type="GO" id="GO:0016787">
    <property type="term" value="F:hydrolase activity"/>
    <property type="evidence" value="ECO:0007669"/>
    <property type="project" value="UniProtKB-KW"/>
</dbReference>
<evidence type="ECO:0000313" key="3">
    <source>
        <dbReference type="EMBL" id="GAA2267683.1"/>
    </source>
</evidence>
<dbReference type="PANTHER" id="PTHR11487:SF0">
    <property type="entry name" value="S-ACYL FATTY ACID SYNTHASE THIOESTERASE, MEDIUM CHAIN"/>
    <property type="match status" value="1"/>
</dbReference>
<keyword evidence="4" id="KW-1185">Reference proteome</keyword>
<dbReference type="Pfam" id="PF00975">
    <property type="entry name" value="Thioesterase"/>
    <property type="match status" value="1"/>
</dbReference>
<proteinExistence type="inferred from homology"/>
<sequence>MTGPWTAGGPAAPDAGTRLFCFAHAGGGPAGFRSWQRKLGPDLDVAPILLPGRESRSRERPLRRVADVVGRLCDGLLPMLDRPFALFGHSLGAVLAYETARELGARGWGEPRQLFVSARRAPHLPARLDPLHRLPEEQFLTAVGRMGGTPPEVLSHPGLLRAFAPVLRADFELNETYVPLSGGLLGCPVSAVVGRADPQVGADEMAGWRDTTRGPFELRVLDGDHFYLRQDPRELLALVRDRLGVPARS</sequence>
<comment type="similarity">
    <text evidence="1">Belongs to the thioesterase family.</text>
</comment>
<protein>
    <submittedName>
        <fullName evidence="3">Alpha/beta fold hydrolase</fullName>
    </submittedName>
</protein>
<accession>A0ABP5RR25</accession>
<keyword evidence="3" id="KW-0378">Hydrolase</keyword>
<dbReference type="Proteomes" id="UP001500305">
    <property type="component" value="Unassembled WGS sequence"/>
</dbReference>
<reference evidence="4" key="1">
    <citation type="journal article" date="2019" name="Int. J. Syst. Evol. Microbiol.">
        <title>The Global Catalogue of Microorganisms (GCM) 10K type strain sequencing project: providing services to taxonomists for standard genome sequencing and annotation.</title>
        <authorList>
            <consortium name="The Broad Institute Genomics Platform"/>
            <consortium name="The Broad Institute Genome Sequencing Center for Infectious Disease"/>
            <person name="Wu L."/>
            <person name="Ma J."/>
        </authorList>
    </citation>
    <scope>NUCLEOTIDE SEQUENCE [LARGE SCALE GENOMIC DNA]</scope>
    <source>
        <strain evidence="4">JCM 7356</strain>
    </source>
</reference>
<dbReference type="Gene3D" id="3.40.50.1820">
    <property type="entry name" value="alpha/beta hydrolase"/>
    <property type="match status" value="1"/>
</dbReference>
<organism evidence="3 4">
    <name type="scientific">Kitasatospora cystarginea</name>
    <dbReference type="NCBI Taxonomy" id="58350"/>
    <lineage>
        <taxon>Bacteria</taxon>
        <taxon>Bacillati</taxon>
        <taxon>Actinomycetota</taxon>
        <taxon>Actinomycetes</taxon>
        <taxon>Kitasatosporales</taxon>
        <taxon>Streptomycetaceae</taxon>
        <taxon>Kitasatospora</taxon>
    </lineage>
</organism>
<dbReference type="PANTHER" id="PTHR11487">
    <property type="entry name" value="THIOESTERASE"/>
    <property type="match status" value="1"/>
</dbReference>